<accession>D7KBE5</accession>
<dbReference type="Gramene" id="scaffold_100239.1">
    <property type="protein sequence ID" value="scaffold_100239.1"/>
    <property type="gene ID" value="scaffold_100239.1"/>
</dbReference>
<dbReference type="Proteomes" id="UP000008694">
    <property type="component" value="Unassembled WGS sequence"/>
</dbReference>
<dbReference type="EMBL" id="GL348713">
    <property type="protein sequence ID" value="EFH65686.1"/>
    <property type="molecule type" value="Genomic_DNA"/>
</dbReference>
<protein>
    <submittedName>
        <fullName evidence="1">Predicted protein</fullName>
    </submittedName>
</protein>
<dbReference type="HOGENOM" id="CLU_2657810_0_0_1"/>
<dbReference type="AlphaFoldDB" id="D7KBE5"/>
<sequence>MGFAGENSGVSGAILSNIAHGPISCNGNTYNFNGPNMFPAPPAQGVVLLKTTKAYMTRSTEDPLHLYFICDKILLS</sequence>
<organism evidence="2">
    <name type="scientific">Arabidopsis lyrata subsp. lyrata</name>
    <name type="common">Lyre-leaved rock-cress</name>
    <dbReference type="NCBI Taxonomy" id="81972"/>
    <lineage>
        <taxon>Eukaryota</taxon>
        <taxon>Viridiplantae</taxon>
        <taxon>Streptophyta</taxon>
        <taxon>Embryophyta</taxon>
        <taxon>Tracheophyta</taxon>
        <taxon>Spermatophyta</taxon>
        <taxon>Magnoliopsida</taxon>
        <taxon>eudicotyledons</taxon>
        <taxon>Gunneridae</taxon>
        <taxon>Pentapetalae</taxon>
        <taxon>rosids</taxon>
        <taxon>malvids</taxon>
        <taxon>Brassicales</taxon>
        <taxon>Brassicaceae</taxon>
        <taxon>Camelineae</taxon>
        <taxon>Arabidopsis</taxon>
    </lineage>
</organism>
<gene>
    <name evidence="1" type="ORF">ARALYDRAFT_887445</name>
</gene>
<reference evidence="2" key="1">
    <citation type="journal article" date="2011" name="Nat. Genet.">
        <title>The Arabidopsis lyrata genome sequence and the basis of rapid genome size change.</title>
        <authorList>
            <person name="Hu T.T."/>
            <person name="Pattyn P."/>
            <person name="Bakker E.G."/>
            <person name="Cao J."/>
            <person name="Cheng J.-F."/>
            <person name="Clark R.M."/>
            <person name="Fahlgren N."/>
            <person name="Fawcett J.A."/>
            <person name="Grimwood J."/>
            <person name="Gundlach H."/>
            <person name="Haberer G."/>
            <person name="Hollister J.D."/>
            <person name="Ossowski S."/>
            <person name="Ottilar R.P."/>
            <person name="Salamov A.A."/>
            <person name="Schneeberger K."/>
            <person name="Spannagl M."/>
            <person name="Wang X."/>
            <person name="Yang L."/>
            <person name="Nasrallah M.E."/>
            <person name="Bergelson J."/>
            <person name="Carrington J.C."/>
            <person name="Gaut B.S."/>
            <person name="Schmutz J."/>
            <person name="Mayer K.F.X."/>
            <person name="Van de Peer Y."/>
            <person name="Grigoriev I.V."/>
            <person name="Nordborg M."/>
            <person name="Weigel D."/>
            <person name="Guo Y.-L."/>
        </authorList>
    </citation>
    <scope>NUCLEOTIDE SEQUENCE [LARGE SCALE GENOMIC DNA]</scope>
    <source>
        <strain evidence="2">cv. MN47</strain>
    </source>
</reference>
<evidence type="ECO:0000313" key="2">
    <source>
        <dbReference type="Proteomes" id="UP000008694"/>
    </source>
</evidence>
<name>D7KBE5_ARALL</name>
<keyword evidence="2" id="KW-1185">Reference proteome</keyword>
<evidence type="ECO:0000313" key="1">
    <source>
        <dbReference type="EMBL" id="EFH65686.1"/>
    </source>
</evidence>
<proteinExistence type="predicted"/>